<sequence length="183" mass="20534">MLSRKFRYWHLHRKHIWQTIRKTDVLVIHERLVLRIGNDHHDLEEPRPDLGRLSPGLHLHRHGAGRIVDVNFSLQATGSVLASVYGAVFVKQLGFINPFTVSTSISRASTSSRSAIVAVMIVMTTGFRLGWAPTSQILTAEIPSMRLCDMTHRTASVVNIAVQFTVAFAMPYLAQRATPKPKE</sequence>
<accession>A0A484FYG0</accession>
<dbReference type="OrthoDB" id="4821700at2759"/>
<evidence type="ECO:0000313" key="2">
    <source>
        <dbReference type="EMBL" id="TDZ22554.1"/>
    </source>
</evidence>
<evidence type="ECO:0000256" key="1">
    <source>
        <dbReference type="SAM" id="Phobius"/>
    </source>
</evidence>
<organism evidence="2 3">
    <name type="scientific">Colletotrichum orbiculare (strain 104-T / ATCC 96160 / CBS 514.97 / LARS 414 / MAFF 240422)</name>
    <name type="common">Cucumber anthracnose fungus</name>
    <name type="synonym">Colletotrichum lagenarium</name>
    <dbReference type="NCBI Taxonomy" id="1213857"/>
    <lineage>
        <taxon>Eukaryota</taxon>
        <taxon>Fungi</taxon>
        <taxon>Dikarya</taxon>
        <taxon>Ascomycota</taxon>
        <taxon>Pezizomycotina</taxon>
        <taxon>Sordariomycetes</taxon>
        <taxon>Hypocreomycetidae</taxon>
        <taxon>Glomerellales</taxon>
        <taxon>Glomerellaceae</taxon>
        <taxon>Colletotrichum</taxon>
        <taxon>Colletotrichum orbiculare species complex</taxon>
    </lineage>
</organism>
<gene>
    <name evidence="2" type="ORF">Cob_v004707</name>
</gene>
<feature type="transmembrane region" description="Helical" evidence="1">
    <location>
        <begin position="154"/>
        <end position="174"/>
    </location>
</feature>
<dbReference type="Gene3D" id="1.20.1250.20">
    <property type="entry name" value="MFS general substrate transporter like domains"/>
    <property type="match status" value="1"/>
</dbReference>
<reference evidence="3" key="1">
    <citation type="journal article" date="2013" name="New Phytol.">
        <title>Comparative genomic and transcriptomic analyses reveal the hemibiotrophic stage shift of Colletotrichum fungi.</title>
        <authorList>
            <person name="Gan P."/>
            <person name="Ikeda K."/>
            <person name="Irieda H."/>
            <person name="Narusaka M."/>
            <person name="O'Connell R.J."/>
            <person name="Narusaka Y."/>
            <person name="Takano Y."/>
            <person name="Kubo Y."/>
            <person name="Shirasu K."/>
        </authorList>
    </citation>
    <scope>NUCLEOTIDE SEQUENCE [LARGE SCALE GENOMIC DNA]</scope>
    <source>
        <strain evidence="3">104-T / ATCC 96160 / CBS 514.97 / LARS 414 / MAFF 240422</strain>
    </source>
</reference>
<protein>
    <submittedName>
        <fullName evidence="2">Uncharacterized protein</fullName>
    </submittedName>
</protein>
<proteinExistence type="predicted"/>
<keyword evidence="1" id="KW-0472">Membrane</keyword>
<dbReference type="InterPro" id="IPR036259">
    <property type="entry name" value="MFS_trans_sf"/>
</dbReference>
<dbReference type="AlphaFoldDB" id="A0A484FYG0"/>
<reference evidence="3" key="2">
    <citation type="journal article" date="2019" name="Mol. Plant Microbe Interact.">
        <title>Genome sequence resources for four phytopathogenic fungi from the Colletotrichum orbiculare species complex.</title>
        <authorList>
            <person name="Gan P."/>
            <person name="Tsushima A."/>
            <person name="Narusaka M."/>
            <person name="Narusaka Y."/>
            <person name="Takano Y."/>
            <person name="Kubo Y."/>
            <person name="Shirasu K."/>
        </authorList>
    </citation>
    <scope>GENOME REANNOTATION</scope>
    <source>
        <strain evidence="3">104-T / ATCC 96160 / CBS 514.97 / LARS 414 / MAFF 240422</strain>
    </source>
</reference>
<evidence type="ECO:0000313" key="3">
    <source>
        <dbReference type="Proteomes" id="UP000014480"/>
    </source>
</evidence>
<dbReference type="Proteomes" id="UP000014480">
    <property type="component" value="Unassembled WGS sequence"/>
</dbReference>
<dbReference type="EMBL" id="AMCV02000010">
    <property type="protein sequence ID" value="TDZ22554.1"/>
    <property type="molecule type" value="Genomic_DNA"/>
</dbReference>
<name>A0A484FYG0_COLOR</name>
<comment type="caution">
    <text evidence="2">The sequence shown here is derived from an EMBL/GenBank/DDBJ whole genome shotgun (WGS) entry which is preliminary data.</text>
</comment>
<keyword evidence="1" id="KW-0812">Transmembrane</keyword>
<keyword evidence="1" id="KW-1133">Transmembrane helix</keyword>
<keyword evidence="3" id="KW-1185">Reference proteome</keyword>